<feature type="repeat" description="WD" evidence="5">
    <location>
        <begin position="799"/>
        <end position="841"/>
    </location>
</feature>
<dbReference type="PROSITE" id="PS50850">
    <property type="entry name" value="MFS"/>
    <property type="match status" value="1"/>
</dbReference>
<reference evidence="9" key="1">
    <citation type="submission" date="2015-04" db="UniProtKB">
        <authorList>
            <consortium name="EnsemblPlants"/>
        </authorList>
    </citation>
    <scope>IDENTIFICATION</scope>
    <source>
        <strain evidence="9">SL10</strain>
    </source>
</reference>
<dbReference type="eggNOG" id="KOG2615">
    <property type="taxonomic scope" value="Eukaryota"/>
</dbReference>
<evidence type="ECO:0000256" key="5">
    <source>
        <dbReference type="PROSITE-ProRule" id="PRU00221"/>
    </source>
</evidence>
<dbReference type="Pfam" id="PF12265">
    <property type="entry name" value="CAF1C_H4-bd"/>
    <property type="match status" value="1"/>
</dbReference>
<feature type="region of interest" description="Disordered" evidence="6">
    <location>
        <begin position="574"/>
        <end position="598"/>
    </location>
</feature>
<evidence type="ECO:0000256" key="6">
    <source>
        <dbReference type="SAM" id="MobiDB-lite"/>
    </source>
</evidence>
<keyword evidence="10" id="KW-1185">Reference proteome</keyword>
<reference evidence="9" key="2">
    <citation type="submission" date="2018-04" db="EMBL/GenBank/DDBJ databases">
        <title>OnivRS2 (Oryza nivara Reference Sequence Version 2).</title>
        <authorList>
            <person name="Zhang J."/>
            <person name="Kudrna D."/>
            <person name="Lee S."/>
            <person name="Talag J."/>
            <person name="Rajasekar S."/>
            <person name="Welchert J."/>
            <person name="Hsing Y.-I."/>
            <person name="Wing R.A."/>
        </authorList>
    </citation>
    <scope>NUCLEOTIDE SEQUENCE [LARGE SCALE GENOMIC DNA]</scope>
    <source>
        <strain evidence="9">SL10</strain>
    </source>
</reference>
<dbReference type="GO" id="GO:0016020">
    <property type="term" value="C:membrane"/>
    <property type="evidence" value="ECO:0007669"/>
    <property type="project" value="UniProtKB-SubCell"/>
</dbReference>
<dbReference type="Pfam" id="PF00400">
    <property type="entry name" value="WD40"/>
    <property type="match status" value="2"/>
</dbReference>
<keyword evidence="7" id="KW-0472">Membrane</keyword>
<dbReference type="Pfam" id="PF07690">
    <property type="entry name" value="MFS_1"/>
    <property type="match status" value="1"/>
</dbReference>
<evidence type="ECO:0000256" key="1">
    <source>
        <dbReference type="ARBA" id="ARBA00004141"/>
    </source>
</evidence>
<dbReference type="GO" id="GO:0042254">
    <property type="term" value="P:ribosome biogenesis"/>
    <property type="evidence" value="ECO:0007669"/>
    <property type="project" value="TreeGrafter"/>
</dbReference>
<comment type="similarity">
    <text evidence="2">Belongs to the WD repeat RBAP46/RBAP48/MSI1 family.</text>
</comment>
<dbReference type="SUPFAM" id="SSF103473">
    <property type="entry name" value="MFS general substrate transporter"/>
    <property type="match status" value="1"/>
</dbReference>
<feature type="transmembrane region" description="Helical" evidence="7">
    <location>
        <begin position="198"/>
        <end position="219"/>
    </location>
</feature>
<evidence type="ECO:0000313" key="10">
    <source>
        <dbReference type="Proteomes" id="UP000006591"/>
    </source>
</evidence>
<evidence type="ECO:0000256" key="7">
    <source>
        <dbReference type="SAM" id="Phobius"/>
    </source>
</evidence>
<dbReference type="Proteomes" id="UP000006591">
    <property type="component" value="Chromosome 11"/>
</dbReference>
<dbReference type="InterPro" id="IPR011701">
    <property type="entry name" value="MFS"/>
</dbReference>
<feature type="transmembrane region" description="Helical" evidence="7">
    <location>
        <begin position="300"/>
        <end position="319"/>
    </location>
</feature>
<feature type="transmembrane region" description="Helical" evidence="7">
    <location>
        <begin position="157"/>
        <end position="178"/>
    </location>
</feature>
<dbReference type="Gene3D" id="1.20.1250.20">
    <property type="entry name" value="MFS general substrate transporter like domains"/>
    <property type="match status" value="1"/>
</dbReference>
<keyword evidence="7" id="KW-1133">Transmembrane helix</keyword>
<dbReference type="InterPro" id="IPR036259">
    <property type="entry name" value="MFS_trans_sf"/>
</dbReference>
<sequence>MSEEAPPSSPVMRAVFYDGCPGCAMELKLESSQGIPYKEFFFVGITTIASSLPISSLFPFLYFMKTYMWQKRNKILDYTLDFLMFASLFWGVVADRIGRKPIIEFSILSVVIFNTLFGLSVKYWMAIATRFLLGALNGMLAPIKAYSIEVCRPEHQALGLSIVSTGWGIGLVVGPAIGGYFAQPAKQYPNVFSEKFPYFLPCIYISFIALVVLISCIWLPETLHKHKNTEGEIEMIDNSRSTLEEDSHKQKSLYKNWPLISSIIAYCVFTLHDTAYSEIFSLWAVSEKRYGGLSFSSKEVGQVLAVAGAGLLVYQLFIYRSVHKFLGSINSSRIASALSIPILAPYPFMTHLSGLRLGIALYLGTILKGVLSSQSQRGAANSISMTAMSFFKAIAPAGAGALFSWAQERQNAAFFPGDQMIFFALKWIVPVLLAGSPPCPCAPPLPSSNLRPLFSSPPPLSFSPSCPSSLPPMGRKIKVKKKKASSKVWQPGVDTLEEGEELQFDPQAYNYLRGFNIGWPCLSFDVVRDQLGLVRSEFPHTLYGVAGTQAERASWNYIGIFKICNINGKKREPIPASAIDGDSDMDSESSSDEEDEAVNEDTMPILHLKKVAHAGCVNRIRSMNQEPHICATWGDTGHVQVWDFSSFLNSLAESGAVAHNEDDRIHNHVPVKIFGGHKDEGYAIDWSPLVTGRLVSGDCNKCIHLWEPTSNSWNVDTNPFWSPTEADIFASCSADRTISIWDIRTGKKPCISVRAHNADVNVISWNRLASCMIASGCDDGSFSIRDLRLIKDDSLVAHFEYHKHPITSVEWSPHEPSTLAVSSADHQLTIWDLSLEKDAEEEAEFRARMREQADAPEDLPPQLLFVHQGQKDLKELHWHPQIPSMIISTAADGFNMLMPSNIDTTIREADA</sequence>
<evidence type="ECO:0000256" key="3">
    <source>
        <dbReference type="ARBA" id="ARBA00022574"/>
    </source>
</evidence>
<dbReference type="InterPro" id="IPR036322">
    <property type="entry name" value="WD40_repeat_dom_sf"/>
</dbReference>
<dbReference type="InterPro" id="IPR051972">
    <property type="entry name" value="Glutamate-rich_WD_repeat"/>
</dbReference>
<keyword evidence="7" id="KW-0812">Transmembrane</keyword>
<feature type="compositionally biased region" description="Acidic residues" evidence="6">
    <location>
        <begin position="581"/>
        <end position="598"/>
    </location>
</feature>
<dbReference type="Gramene" id="ONIVA11G02210.1">
    <property type="protein sequence ID" value="ONIVA11G02210.1"/>
    <property type="gene ID" value="ONIVA11G02210"/>
</dbReference>
<keyword evidence="4" id="KW-0677">Repeat</keyword>
<dbReference type="GO" id="GO:0005730">
    <property type="term" value="C:nucleolus"/>
    <property type="evidence" value="ECO:0007669"/>
    <property type="project" value="TreeGrafter"/>
</dbReference>
<feature type="transmembrane region" description="Helical" evidence="7">
    <location>
        <begin position="331"/>
        <end position="348"/>
    </location>
</feature>
<keyword evidence="3 5" id="KW-0853">WD repeat</keyword>
<feature type="transmembrane region" description="Helical" evidence="7">
    <location>
        <begin position="40"/>
        <end position="63"/>
    </location>
</feature>
<comment type="subcellular location">
    <subcellularLocation>
        <location evidence="1">Membrane</location>
        <topology evidence="1">Multi-pass membrane protein</topology>
    </subcellularLocation>
</comment>
<feature type="transmembrane region" description="Helical" evidence="7">
    <location>
        <begin position="105"/>
        <end position="136"/>
    </location>
</feature>
<feature type="transmembrane region" description="Helical" evidence="7">
    <location>
        <begin position="75"/>
        <end position="93"/>
    </location>
</feature>
<accession>A0A0E0IXU8</accession>
<dbReference type="PROSITE" id="PS50294">
    <property type="entry name" value="WD_REPEATS_REGION"/>
    <property type="match status" value="1"/>
</dbReference>
<dbReference type="InterPro" id="IPR015943">
    <property type="entry name" value="WD40/YVTN_repeat-like_dom_sf"/>
</dbReference>
<name>A0A0E0IXU8_ORYNI</name>
<evidence type="ECO:0000313" key="9">
    <source>
        <dbReference type="EnsemblPlants" id="ONIVA11G02210.1"/>
    </source>
</evidence>
<evidence type="ECO:0000256" key="2">
    <source>
        <dbReference type="ARBA" id="ARBA00009341"/>
    </source>
</evidence>
<dbReference type="InterPro" id="IPR020846">
    <property type="entry name" value="MFS_dom"/>
</dbReference>
<dbReference type="eggNOG" id="KOG0302">
    <property type="taxonomic scope" value="Eukaryota"/>
</dbReference>
<dbReference type="PROSITE" id="PS50082">
    <property type="entry name" value="WD_REPEATS_2"/>
    <property type="match status" value="2"/>
</dbReference>
<feature type="transmembrane region" description="Helical" evidence="7">
    <location>
        <begin position="257"/>
        <end position="280"/>
    </location>
</feature>
<dbReference type="InterPro" id="IPR022052">
    <property type="entry name" value="Histone-bd_RBBP4-like_N"/>
</dbReference>
<dbReference type="Gene3D" id="2.130.10.10">
    <property type="entry name" value="YVTN repeat-like/Quinoprotein amine dehydrogenase"/>
    <property type="match status" value="1"/>
</dbReference>
<feature type="domain" description="Major facilitator superfamily (MFS) profile" evidence="8">
    <location>
        <begin position="1"/>
        <end position="436"/>
    </location>
</feature>
<evidence type="ECO:0000256" key="4">
    <source>
        <dbReference type="ARBA" id="ARBA00022737"/>
    </source>
</evidence>
<dbReference type="GO" id="GO:0022857">
    <property type="term" value="F:transmembrane transporter activity"/>
    <property type="evidence" value="ECO:0007669"/>
    <property type="project" value="InterPro"/>
</dbReference>
<dbReference type="SUPFAM" id="SSF50978">
    <property type="entry name" value="WD40 repeat-like"/>
    <property type="match status" value="1"/>
</dbReference>
<proteinExistence type="inferred from homology"/>
<organism evidence="9">
    <name type="scientific">Oryza nivara</name>
    <name type="common">Indian wild rice</name>
    <name type="synonym">Oryza sativa f. spontanea</name>
    <dbReference type="NCBI Taxonomy" id="4536"/>
    <lineage>
        <taxon>Eukaryota</taxon>
        <taxon>Viridiplantae</taxon>
        <taxon>Streptophyta</taxon>
        <taxon>Embryophyta</taxon>
        <taxon>Tracheophyta</taxon>
        <taxon>Spermatophyta</taxon>
        <taxon>Magnoliopsida</taxon>
        <taxon>Liliopsida</taxon>
        <taxon>Poales</taxon>
        <taxon>Poaceae</taxon>
        <taxon>BOP clade</taxon>
        <taxon>Oryzoideae</taxon>
        <taxon>Oryzeae</taxon>
        <taxon>Oryzinae</taxon>
        <taxon>Oryza</taxon>
    </lineage>
</organism>
<dbReference type="PANTHER" id="PTHR45903">
    <property type="entry name" value="GLUTAMATE-RICH WD REPEAT-CONTAINING PROTEIN 1"/>
    <property type="match status" value="1"/>
</dbReference>
<dbReference type="CDD" id="cd17330">
    <property type="entry name" value="MFS_SLC46_TetA_like"/>
    <property type="match status" value="1"/>
</dbReference>
<dbReference type="HOGENOM" id="CLU_005474_0_0_1"/>
<dbReference type="SMART" id="SM00320">
    <property type="entry name" value="WD40"/>
    <property type="match status" value="5"/>
</dbReference>
<dbReference type="AlphaFoldDB" id="A0A0E0IXU8"/>
<dbReference type="STRING" id="4536.A0A0E0IXU8"/>
<dbReference type="PANTHER" id="PTHR45903:SF1">
    <property type="entry name" value="GLUTAMATE-RICH WD REPEAT-CONTAINING PROTEIN 1"/>
    <property type="match status" value="1"/>
</dbReference>
<dbReference type="InterPro" id="IPR001680">
    <property type="entry name" value="WD40_rpt"/>
</dbReference>
<evidence type="ECO:0000259" key="8">
    <source>
        <dbReference type="PROSITE" id="PS50850"/>
    </source>
</evidence>
<feature type="repeat" description="WD" evidence="5">
    <location>
        <begin position="721"/>
        <end position="747"/>
    </location>
</feature>
<protein>
    <recommendedName>
        <fullName evidence="8">Major facilitator superfamily (MFS) profile domain-containing protein</fullName>
    </recommendedName>
</protein>
<dbReference type="EnsemblPlants" id="ONIVA11G02210.1">
    <property type="protein sequence ID" value="ONIVA11G02210.1"/>
    <property type="gene ID" value="ONIVA11G02210"/>
</dbReference>